<gene>
    <name evidence="3" type="ORF">DXX93_05985</name>
</gene>
<feature type="compositionally biased region" description="Polar residues" evidence="1">
    <location>
        <begin position="168"/>
        <end position="180"/>
    </location>
</feature>
<proteinExistence type="predicted"/>
<sequence>MAQTNGELYRAIHVESPEFEQLDSVAACRKGATSNGLLHARASGEIAIGADGLQLIEAADVNLERSADDAPWYVLTDGGTSMHDVPGWFGYTTWNYFHVPKGTQYCAETLFIKRDKKRKWNRHKTAQGRHYTIRPKIRMRLDAYFGALDNLARAAIVRSIELKQPVRLNSANESEPASSTSKDETSG</sequence>
<dbReference type="RefSeq" id="WP_116007296.1">
    <property type="nucleotide sequence ID" value="NZ_QUOU01000001.1"/>
</dbReference>
<dbReference type="EMBL" id="QUOU01000001">
    <property type="protein sequence ID" value="REL26175.1"/>
    <property type="molecule type" value="Genomic_DNA"/>
</dbReference>
<dbReference type="InterPro" id="IPR041018">
    <property type="entry name" value="ADPRTs_Tse2"/>
</dbReference>
<feature type="region of interest" description="Disordered" evidence="1">
    <location>
        <begin position="168"/>
        <end position="187"/>
    </location>
</feature>
<accession>A0A3E0TQE4</accession>
<protein>
    <recommendedName>
        <fullName evidence="2">Tse2 ADP-ribosyltransferase toxin domain-containing protein</fullName>
    </recommendedName>
</protein>
<dbReference type="Pfam" id="PF18648">
    <property type="entry name" value="ADPRTs_Tse2"/>
    <property type="match status" value="1"/>
</dbReference>
<name>A0A3E0TQE4_9GAMM</name>
<evidence type="ECO:0000313" key="3">
    <source>
        <dbReference type="EMBL" id="REL26175.1"/>
    </source>
</evidence>
<reference evidence="3 4" key="1">
    <citation type="submission" date="2018-08" db="EMBL/GenBank/DDBJ databases">
        <title>Thalassotalea euphylliae genome.</title>
        <authorList>
            <person name="Summers S."/>
            <person name="Rice S.A."/>
            <person name="Freckelton M.L."/>
            <person name="Nedved B.T."/>
            <person name="Hadfield M.G."/>
        </authorList>
    </citation>
    <scope>NUCLEOTIDE SEQUENCE [LARGE SCALE GENOMIC DNA]</scope>
    <source>
        <strain evidence="3 4">H1</strain>
    </source>
</reference>
<organism evidence="3 4">
    <name type="scientific">Thalassotalea euphylliae</name>
    <dbReference type="NCBI Taxonomy" id="1655234"/>
    <lineage>
        <taxon>Bacteria</taxon>
        <taxon>Pseudomonadati</taxon>
        <taxon>Pseudomonadota</taxon>
        <taxon>Gammaproteobacteria</taxon>
        <taxon>Alteromonadales</taxon>
        <taxon>Colwelliaceae</taxon>
        <taxon>Thalassotalea</taxon>
    </lineage>
</organism>
<evidence type="ECO:0000256" key="1">
    <source>
        <dbReference type="SAM" id="MobiDB-lite"/>
    </source>
</evidence>
<evidence type="ECO:0000259" key="2">
    <source>
        <dbReference type="Pfam" id="PF18648"/>
    </source>
</evidence>
<dbReference type="Proteomes" id="UP000256478">
    <property type="component" value="Unassembled WGS sequence"/>
</dbReference>
<dbReference type="OrthoDB" id="7843353at2"/>
<dbReference type="AlphaFoldDB" id="A0A3E0TQE4"/>
<comment type="caution">
    <text evidence="3">The sequence shown here is derived from an EMBL/GenBank/DDBJ whole genome shotgun (WGS) entry which is preliminary data.</text>
</comment>
<evidence type="ECO:0000313" key="4">
    <source>
        <dbReference type="Proteomes" id="UP000256478"/>
    </source>
</evidence>
<feature type="domain" description="Tse2 ADP-ribosyltransferase toxin" evidence="2">
    <location>
        <begin position="32"/>
        <end position="158"/>
    </location>
</feature>